<dbReference type="Gene3D" id="3.40.50.11610">
    <property type="entry name" value="Multifunctional 2-oxoglutarate metabolism enzyme, C-terminal domain"/>
    <property type="match status" value="1"/>
</dbReference>
<protein>
    <submittedName>
        <fullName evidence="7">Oxoglutarate dehydrogenase L</fullName>
    </submittedName>
</protein>
<reference evidence="7" key="1">
    <citation type="submission" date="2025-08" db="UniProtKB">
        <authorList>
            <consortium name="Ensembl"/>
        </authorList>
    </citation>
    <scope>IDENTIFICATION</scope>
</reference>
<keyword evidence="3" id="KW-0560">Oxidoreductase</keyword>
<comment type="similarity">
    <text evidence="2">Belongs to the alpha-ketoglutarate dehydrogenase family.</text>
</comment>
<evidence type="ECO:0000259" key="6">
    <source>
        <dbReference type="Pfam" id="PF16870"/>
    </source>
</evidence>
<dbReference type="PANTHER" id="PTHR23152">
    <property type="entry name" value="2-OXOGLUTARATE DEHYDROGENASE"/>
    <property type="match status" value="1"/>
</dbReference>
<evidence type="ECO:0000256" key="3">
    <source>
        <dbReference type="ARBA" id="ARBA00023002"/>
    </source>
</evidence>
<organism evidence="7 8">
    <name type="scientific">Gadus morhua</name>
    <name type="common">Atlantic cod</name>
    <dbReference type="NCBI Taxonomy" id="8049"/>
    <lineage>
        <taxon>Eukaryota</taxon>
        <taxon>Metazoa</taxon>
        <taxon>Chordata</taxon>
        <taxon>Craniata</taxon>
        <taxon>Vertebrata</taxon>
        <taxon>Euteleostomi</taxon>
        <taxon>Actinopterygii</taxon>
        <taxon>Neopterygii</taxon>
        <taxon>Teleostei</taxon>
        <taxon>Neoteleostei</taxon>
        <taxon>Acanthomorphata</taxon>
        <taxon>Zeiogadaria</taxon>
        <taxon>Gadariae</taxon>
        <taxon>Gadiformes</taxon>
        <taxon>Gadoidei</taxon>
        <taxon>Gadidae</taxon>
        <taxon>Gadus</taxon>
    </lineage>
</organism>
<dbReference type="Pfam" id="PF16870">
    <property type="entry name" value="OxoGdeHyase_C"/>
    <property type="match status" value="1"/>
</dbReference>
<evidence type="ECO:0000256" key="1">
    <source>
        <dbReference type="ARBA" id="ARBA00001964"/>
    </source>
</evidence>
<sequence length="383" mass="42444">MSQFRALAGILRSRGWQCLLLPGGGGGGGPACRSVLAGSARSCFAGPSAPTAVNSSSSTSSSSSYVEEMYFAWLEDPTNVHESWDTFFRHAQAGAVSDGAVEGPPSALLQGRAGHQTPSMARKVVEDHLAVHTLIRAYQIRGHHVAQLDPLGILEADLDCFVPSDLITTIDKLGFYGLDESDLDKTFRLPFTTFIGGGDTTLRQVLLPFRKPLIVFTPKSLLRLPDARSSFDELSKGTRFKRLIPNEGPASENPQQVKRVIFCTGKVYYELARERKVLNLEGEVALIRLEQISPFPFDLVRSEVERYSNAELVWCQEEHKNMGYYDYVRPRFLTVVANQKPIWYVGRDPAAAPATGNKATHLNELRRFMDTAFNLGVFQGRKF</sequence>
<dbReference type="GO" id="GO:0006096">
    <property type="term" value="P:glycolytic process"/>
    <property type="evidence" value="ECO:0007669"/>
    <property type="project" value="UniProtKB-KW"/>
</dbReference>
<dbReference type="GO" id="GO:0006099">
    <property type="term" value="P:tricarboxylic acid cycle"/>
    <property type="evidence" value="ECO:0007669"/>
    <property type="project" value="TreeGrafter"/>
</dbReference>
<dbReference type="PANTHER" id="PTHR23152:SF5">
    <property type="entry name" value="2-OXOGLUTARATE DEHYDROGENASE-LIKE, MITOCHONDRIAL"/>
    <property type="match status" value="1"/>
</dbReference>
<evidence type="ECO:0000259" key="5">
    <source>
        <dbReference type="Pfam" id="PF16078"/>
    </source>
</evidence>
<dbReference type="GO" id="GO:0004591">
    <property type="term" value="F:oxoglutarate dehydrogenase (succinyl-transferring) activity"/>
    <property type="evidence" value="ECO:0007669"/>
    <property type="project" value="UniProtKB-EC"/>
</dbReference>
<dbReference type="InterPro" id="IPR031717">
    <property type="entry name" value="ODO-1/KGD_C"/>
</dbReference>
<feature type="domain" description="2-oxoglutarate dehydrogenase E1 component/KDG C-terminal" evidence="6">
    <location>
        <begin position="228"/>
        <end position="373"/>
    </location>
</feature>
<evidence type="ECO:0000313" key="7">
    <source>
        <dbReference type="Ensembl" id="ENSGMOP00000039894.1"/>
    </source>
</evidence>
<accession>A0A8C5B055</accession>
<feature type="domain" description="2-oxoglutarate dehydrogenase E1 component N-terminal" evidence="5">
    <location>
        <begin position="56"/>
        <end position="94"/>
    </location>
</feature>
<dbReference type="GeneTree" id="ENSGT00950000183125"/>
<dbReference type="Proteomes" id="UP000694546">
    <property type="component" value="Chromosome 15"/>
</dbReference>
<dbReference type="GO" id="GO:0046872">
    <property type="term" value="F:metal ion binding"/>
    <property type="evidence" value="ECO:0007669"/>
    <property type="project" value="UniProtKB-KW"/>
</dbReference>
<evidence type="ECO:0000313" key="8">
    <source>
        <dbReference type="Proteomes" id="UP000694546"/>
    </source>
</evidence>
<dbReference type="GO" id="GO:0045252">
    <property type="term" value="C:oxoglutarate dehydrogenase complex"/>
    <property type="evidence" value="ECO:0007669"/>
    <property type="project" value="TreeGrafter"/>
</dbReference>
<dbReference type="Gene3D" id="1.10.287.1150">
    <property type="entry name" value="TPP helical domain"/>
    <property type="match status" value="1"/>
</dbReference>
<name>A0A8C5B055_GADMO</name>
<dbReference type="AlphaFoldDB" id="A0A8C5B055"/>
<keyword evidence="4" id="KW-0786">Thiamine pyrophosphate</keyword>
<proteinExistence type="inferred from homology"/>
<dbReference type="InterPro" id="IPR042179">
    <property type="entry name" value="KGD_C_sf"/>
</dbReference>
<evidence type="ECO:0000256" key="4">
    <source>
        <dbReference type="ARBA" id="ARBA00023052"/>
    </source>
</evidence>
<reference evidence="7" key="2">
    <citation type="submission" date="2025-09" db="UniProtKB">
        <authorList>
            <consortium name="Ensembl"/>
        </authorList>
    </citation>
    <scope>IDENTIFICATION</scope>
</reference>
<dbReference type="InterPro" id="IPR032106">
    <property type="entry name" value="2-oxogl_dehyd_N"/>
</dbReference>
<dbReference type="Pfam" id="PF16078">
    <property type="entry name" value="2-oxogl_dehyd_N"/>
    <property type="match status" value="1"/>
</dbReference>
<dbReference type="Ensembl" id="ENSGMOT00000031582.1">
    <property type="protein sequence ID" value="ENSGMOP00000039894.1"/>
    <property type="gene ID" value="ENSGMOG00000012545.2"/>
</dbReference>
<dbReference type="GO" id="GO:0030976">
    <property type="term" value="F:thiamine pyrophosphate binding"/>
    <property type="evidence" value="ECO:0007669"/>
    <property type="project" value="InterPro"/>
</dbReference>
<dbReference type="InterPro" id="IPR011603">
    <property type="entry name" value="2oxoglutarate_DH_E1"/>
</dbReference>
<evidence type="ECO:0000256" key="2">
    <source>
        <dbReference type="ARBA" id="ARBA00006936"/>
    </source>
</evidence>
<keyword evidence="8" id="KW-1185">Reference proteome</keyword>
<dbReference type="GO" id="GO:0005739">
    <property type="term" value="C:mitochondrion"/>
    <property type="evidence" value="ECO:0007669"/>
    <property type="project" value="UniProtKB-SubCell"/>
</dbReference>
<comment type="cofactor">
    <cofactor evidence="1">
        <name>thiamine diphosphate</name>
        <dbReference type="ChEBI" id="CHEBI:58937"/>
    </cofactor>
</comment>